<evidence type="ECO:0000313" key="2">
    <source>
        <dbReference type="EMBL" id="GJT43799.1"/>
    </source>
</evidence>
<proteinExistence type="predicted"/>
<sequence length="89" mass="9797">MTSSGYAAKLARKKATMSLPSNNKHGRGGGQLGGELLVSHHTLFNKNQVFDSSEKAPDKVLHQLFVNLEKLNHDGDSLDSEIQKKLRII</sequence>
<name>A0ABQ5E326_9ASTR</name>
<accession>A0ABQ5E326</accession>
<reference evidence="2" key="2">
    <citation type="submission" date="2022-01" db="EMBL/GenBank/DDBJ databases">
        <authorList>
            <person name="Yamashiro T."/>
            <person name="Shiraishi A."/>
            <person name="Satake H."/>
            <person name="Nakayama K."/>
        </authorList>
    </citation>
    <scope>NUCLEOTIDE SEQUENCE</scope>
</reference>
<evidence type="ECO:0000256" key="1">
    <source>
        <dbReference type="SAM" id="MobiDB-lite"/>
    </source>
</evidence>
<protein>
    <submittedName>
        <fullName evidence="2">Diacylglycerol kinase 5-like protein</fullName>
    </submittedName>
</protein>
<evidence type="ECO:0000313" key="3">
    <source>
        <dbReference type="Proteomes" id="UP001151760"/>
    </source>
</evidence>
<gene>
    <name evidence="2" type="ORF">Tco_0952514</name>
</gene>
<dbReference type="Proteomes" id="UP001151760">
    <property type="component" value="Unassembled WGS sequence"/>
</dbReference>
<reference evidence="2" key="1">
    <citation type="journal article" date="2022" name="Int. J. Mol. Sci.">
        <title>Draft Genome of Tanacetum Coccineum: Genomic Comparison of Closely Related Tanacetum-Family Plants.</title>
        <authorList>
            <person name="Yamashiro T."/>
            <person name="Shiraishi A."/>
            <person name="Nakayama K."/>
            <person name="Satake H."/>
        </authorList>
    </citation>
    <scope>NUCLEOTIDE SEQUENCE</scope>
</reference>
<keyword evidence="3" id="KW-1185">Reference proteome</keyword>
<feature type="region of interest" description="Disordered" evidence="1">
    <location>
        <begin position="1"/>
        <end position="32"/>
    </location>
</feature>
<dbReference type="EMBL" id="BQNB010015759">
    <property type="protein sequence ID" value="GJT43799.1"/>
    <property type="molecule type" value="Genomic_DNA"/>
</dbReference>
<comment type="caution">
    <text evidence="2">The sequence shown here is derived from an EMBL/GenBank/DDBJ whole genome shotgun (WGS) entry which is preliminary data.</text>
</comment>
<organism evidence="2 3">
    <name type="scientific">Tanacetum coccineum</name>
    <dbReference type="NCBI Taxonomy" id="301880"/>
    <lineage>
        <taxon>Eukaryota</taxon>
        <taxon>Viridiplantae</taxon>
        <taxon>Streptophyta</taxon>
        <taxon>Embryophyta</taxon>
        <taxon>Tracheophyta</taxon>
        <taxon>Spermatophyta</taxon>
        <taxon>Magnoliopsida</taxon>
        <taxon>eudicotyledons</taxon>
        <taxon>Gunneridae</taxon>
        <taxon>Pentapetalae</taxon>
        <taxon>asterids</taxon>
        <taxon>campanulids</taxon>
        <taxon>Asterales</taxon>
        <taxon>Asteraceae</taxon>
        <taxon>Asteroideae</taxon>
        <taxon>Anthemideae</taxon>
        <taxon>Anthemidinae</taxon>
        <taxon>Tanacetum</taxon>
    </lineage>
</organism>